<gene>
    <name evidence="1" type="ORF">PCOR1329_LOCUS62264</name>
</gene>
<organism evidence="1 2">
    <name type="scientific">Prorocentrum cordatum</name>
    <dbReference type="NCBI Taxonomy" id="2364126"/>
    <lineage>
        <taxon>Eukaryota</taxon>
        <taxon>Sar</taxon>
        <taxon>Alveolata</taxon>
        <taxon>Dinophyceae</taxon>
        <taxon>Prorocentrales</taxon>
        <taxon>Prorocentraceae</taxon>
        <taxon>Prorocentrum</taxon>
    </lineage>
</organism>
<comment type="caution">
    <text evidence="1">The sequence shown here is derived from an EMBL/GenBank/DDBJ whole genome shotgun (WGS) entry which is preliminary data.</text>
</comment>
<feature type="non-terminal residue" evidence="1">
    <location>
        <position position="155"/>
    </location>
</feature>
<reference evidence="1" key="1">
    <citation type="submission" date="2023-10" db="EMBL/GenBank/DDBJ databases">
        <authorList>
            <person name="Chen Y."/>
            <person name="Shah S."/>
            <person name="Dougan E. K."/>
            <person name="Thang M."/>
            <person name="Chan C."/>
        </authorList>
    </citation>
    <scope>NUCLEOTIDE SEQUENCE [LARGE SCALE GENOMIC DNA]</scope>
</reference>
<proteinExistence type="predicted"/>
<accession>A0ABN9VXY8</accession>
<keyword evidence="2" id="KW-1185">Reference proteome</keyword>
<evidence type="ECO:0000313" key="2">
    <source>
        <dbReference type="Proteomes" id="UP001189429"/>
    </source>
</evidence>
<dbReference type="EMBL" id="CAUYUJ010017858">
    <property type="protein sequence ID" value="CAK0878535.1"/>
    <property type="molecule type" value="Genomic_DNA"/>
</dbReference>
<protein>
    <submittedName>
        <fullName evidence="1">Uncharacterized protein</fullName>
    </submittedName>
</protein>
<name>A0ABN9VXY8_9DINO</name>
<feature type="non-terminal residue" evidence="1">
    <location>
        <position position="1"/>
    </location>
</feature>
<sequence length="155" mass="16044">VSVDAAGRPGVAHAREVFRDDRYGMLVFGFGQRPLLWLADDVVLFGTEALSGWGHAVVLDVRAGSCEDLSWSVADGWIYLVSNCLDPDGVGVERFRAVGTGALAVAGASDVGRGLAPLSRHVAFLGASFDRPAGVYVVPTGGGGLRSVTADAGSR</sequence>
<evidence type="ECO:0000313" key="1">
    <source>
        <dbReference type="EMBL" id="CAK0878535.1"/>
    </source>
</evidence>
<dbReference type="Proteomes" id="UP001189429">
    <property type="component" value="Unassembled WGS sequence"/>
</dbReference>